<dbReference type="InterPro" id="IPR035069">
    <property type="entry name" value="TTHA1013/TTHA0281-like"/>
</dbReference>
<keyword evidence="2" id="KW-1185">Reference proteome</keyword>
<dbReference type="PANTHER" id="PTHR34504:SF4">
    <property type="entry name" value="ANTITOXIN HICB"/>
    <property type="match status" value="1"/>
</dbReference>
<name>A0A0M2UTR4_9BACT</name>
<dbReference type="Gene3D" id="3.30.160.250">
    <property type="match status" value="1"/>
</dbReference>
<proteinExistence type="predicted"/>
<organism evidence="1 2">
    <name type="scientific">Candidatus Brocadia fulgida</name>
    <dbReference type="NCBI Taxonomy" id="380242"/>
    <lineage>
        <taxon>Bacteria</taxon>
        <taxon>Pseudomonadati</taxon>
        <taxon>Planctomycetota</taxon>
        <taxon>Candidatus Brocadiia</taxon>
        <taxon>Candidatus Brocadiales</taxon>
        <taxon>Candidatus Brocadiaceae</taxon>
        <taxon>Candidatus Brocadia</taxon>
    </lineage>
</organism>
<evidence type="ECO:0000313" key="2">
    <source>
        <dbReference type="Proteomes" id="UP000034954"/>
    </source>
</evidence>
<evidence type="ECO:0008006" key="3">
    <source>
        <dbReference type="Google" id="ProtNLM"/>
    </source>
</evidence>
<evidence type="ECO:0000313" key="1">
    <source>
        <dbReference type="EMBL" id="KKO18376.1"/>
    </source>
</evidence>
<dbReference type="PANTHER" id="PTHR34504">
    <property type="entry name" value="ANTITOXIN HICB"/>
    <property type="match status" value="1"/>
</dbReference>
<dbReference type="AlphaFoldDB" id="A0A0M2UTR4"/>
<gene>
    <name evidence="1" type="ORF">BROFUL_02930</name>
</gene>
<reference evidence="1 2" key="1">
    <citation type="journal article" date="2013" name="BMC Microbiol.">
        <title>Identification of the type II cytochrome c maturation pathway in anammox bacteria by comparative genomics.</title>
        <authorList>
            <person name="Ferousi C."/>
            <person name="Speth D.R."/>
            <person name="Reimann J."/>
            <person name="Op den Camp H.J."/>
            <person name="Allen J.W."/>
            <person name="Keltjens J.T."/>
            <person name="Jetten M.S."/>
        </authorList>
    </citation>
    <scope>NUCLEOTIDE SEQUENCE [LARGE SCALE GENOMIC DNA]</scope>
    <source>
        <strain evidence="1">RU1</strain>
    </source>
</reference>
<sequence length="66" mass="7719">MRTFTVEIEKDEKFYIAQCVEHSNCFTQGKTIEEAIHNIKEVIDLILHIKRPKLHIILKDSLVNAL</sequence>
<protein>
    <recommendedName>
        <fullName evidence="3">HicB-like antitoxin of toxin-antitoxin system domain-containing protein</fullName>
    </recommendedName>
</protein>
<dbReference type="Proteomes" id="UP000034954">
    <property type="component" value="Unassembled WGS sequence"/>
</dbReference>
<dbReference type="InterPro" id="IPR051404">
    <property type="entry name" value="TA_system_antitoxin"/>
</dbReference>
<accession>A0A0M2UTR4</accession>
<comment type="caution">
    <text evidence="1">The sequence shown here is derived from an EMBL/GenBank/DDBJ whole genome shotgun (WGS) entry which is preliminary data.</text>
</comment>
<dbReference type="SUPFAM" id="SSF143100">
    <property type="entry name" value="TTHA1013/TTHA0281-like"/>
    <property type="match status" value="1"/>
</dbReference>
<dbReference type="EMBL" id="LAQJ01000275">
    <property type="protein sequence ID" value="KKO18376.1"/>
    <property type="molecule type" value="Genomic_DNA"/>
</dbReference>